<feature type="domain" description="vWA-MoxR associated protein middle region 0" evidence="1">
    <location>
        <begin position="213"/>
        <end position="313"/>
    </location>
</feature>
<dbReference type="Pfam" id="PF19916">
    <property type="entry name" value="VMAP-M0"/>
    <property type="match status" value="1"/>
</dbReference>
<protein>
    <recommendedName>
        <fullName evidence="5">Guanylate cyclase domain-containing protein</fullName>
    </recommendedName>
</protein>
<dbReference type="RefSeq" id="WP_075137447.1">
    <property type="nucleotide sequence ID" value="NZ_MSIF01000027.1"/>
</dbReference>
<evidence type="ECO:0008006" key="5">
    <source>
        <dbReference type="Google" id="ProtNLM"/>
    </source>
</evidence>
<sequence length="586" mass="65494">MTLPPAVHRTIVVVDVEGFTDSGRLGVDHLAVRGGMYDVLNTAFTDSAIDFDSCEHEDRGDGVLVLVPPTVSKSVIADRLPDRLVAALRRYNSTRVPTSRFRLRVAMHSGDIRRDGAGWAGQPVIDTFRIIDADAVKTALRESDRMIALIVSDHFYTDVIQGDPGTVPESYTHVQAVTKNFSKPAWLRLLGHDVTARPATEPTARPEVLGVVRPADEQALRPLLHDQNPPRMSTLLGRAAQGVIPLPRHETVPDAWAAFQFLSDFNADVDGIPPSMLFLQLIAAELDDDTGERLRAWIADQSRRLRRGRELADHPVTRTPVPDEPHLHLTIMVEPDSIDPSRCLLSSWRQDDPLSWPPVRGPVREVEMDELEYRVDEIILDAEGAWADKGISAAVEFLLPRTLLSLPVGRWSKEHGSGKPRPLSFDYRVSIRSLERMRTRHWHRAWHVRWDSMLENPTSDRMHYSGSAKEHPIDAVLSDPHWVGLVMAKPPSPQPEPGAAPDELMSALRSGLPVIFWHPDAGPEDLRKLIAEVLPDGSGLMDRLRKQKLHDSGTVNNNSLVRDLVVMWDDPKRVIVLDQPVDPTEP</sequence>
<evidence type="ECO:0000313" key="4">
    <source>
        <dbReference type="Proteomes" id="UP000185696"/>
    </source>
</evidence>
<dbReference type="InterPro" id="IPR045555">
    <property type="entry name" value="VMAP-M0"/>
</dbReference>
<dbReference type="EMBL" id="MSIF01000027">
    <property type="protein sequence ID" value="OLF05579.1"/>
    <property type="molecule type" value="Genomic_DNA"/>
</dbReference>
<evidence type="ECO:0000259" key="1">
    <source>
        <dbReference type="Pfam" id="PF19916"/>
    </source>
</evidence>
<name>A0A7Z1AU50_9PSEU</name>
<gene>
    <name evidence="3" type="ORF">BLA60_35465</name>
</gene>
<keyword evidence="4" id="KW-1185">Reference proteome</keyword>
<accession>A0A7Z1AU50</accession>
<evidence type="ECO:0000259" key="2">
    <source>
        <dbReference type="Pfam" id="PF20028"/>
    </source>
</evidence>
<reference evidence="3 4" key="1">
    <citation type="submission" date="2016-12" db="EMBL/GenBank/DDBJ databases">
        <title>The draft genome sequence of Actinophytocola xinjiangensis.</title>
        <authorList>
            <person name="Wang W."/>
            <person name="Yuan L."/>
        </authorList>
    </citation>
    <scope>NUCLEOTIDE SEQUENCE [LARGE SCALE GENOMIC DNA]</scope>
    <source>
        <strain evidence="3 4">CGMCC 4.4663</strain>
    </source>
</reference>
<dbReference type="InterPro" id="IPR045450">
    <property type="entry name" value="VMAP_C"/>
</dbReference>
<proteinExistence type="predicted"/>
<evidence type="ECO:0000313" key="3">
    <source>
        <dbReference type="EMBL" id="OLF05579.1"/>
    </source>
</evidence>
<dbReference type="Gene3D" id="3.30.70.1230">
    <property type="entry name" value="Nucleotide cyclase"/>
    <property type="match status" value="1"/>
</dbReference>
<comment type="caution">
    <text evidence="3">The sequence shown here is derived from an EMBL/GenBank/DDBJ whole genome shotgun (WGS) entry which is preliminary data.</text>
</comment>
<feature type="domain" description="vWA-MoxR associated protein C-terminal" evidence="2">
    <location>
        <begin position="342"/>
        <end position="571"/>
    </location>
</feature>
<dbReference type="AlphaFoldDB" id="A0A7Z1AU50"/>
<organism evidence="3 4">
    <name type="scientific">Actinophytocola xinjiangensis</name>
    <dbReference type="NCBI Taxonomy" id="485602"/>
    <lineage>
        <taxon>Bacteria</taxon>
        <taxon>Bacillati</taxon>
        <taxon>Actinomycetota</taxon>
        <taxon>Actinomycetes</taxon>
        <taxon>Pseudonocardiales</taxon>
        <taxon>Pseudonocardiaceae</taxon>
    </lineage>
</organism>
<dbReference type="InterPro" id="IPR029787">
    <property type="entry name" value="Nucleotide_cyclase"/>
</dbReference>
<dbReference type="Proteomes" id="UP000185696">
    <property type="component" value="Unassembled WGS sequence"/>
</dbReference>
<dbReference type="SUPFAM" id="SSF55073">
    <property type="entry name" value="Nucleotide cyclase"/>
    <property type="match status" value="1"/>
</dbReference>
<dbReference type="Pfam" id="PF20028">
    <property type="entry name" value="VMAP-C"/>
    <property type="match status" value="1"/>
</dbReference>
<dbReference type="OrthoDB" id="3867284at2"/>